<dbReference type="EMBL" id="CP007514">
    <property type="protein sequence ID" value="AHY45920.1"/>
    <property type="molecule type" value="Genomic_DNA"/>
</dbReference>
<dbReference type="AlphaFoldDB" id="A0A023X1M7"/>
<dbReference type="Pfam" id="PF00884">
    <property type="entry name" value="Sulfatase"/>
    <property type="match status" value="1"/>
</dbReference>
<comment type="similarity">
    <text evidence="1">Belongs to the sulfatase family.</text>
</comment>
<reference evidence="5" key="2">
    <citation type="submission" date="2023-11" db="EMBL/GenBank/DDBJ databases">
        <title>MicrobeMod: A computational toolkit for identifying prokaryotic methylation and restriction-modification with nanopore sequencing.</title>
        <authorList>
            <person name="Crits-Christoph A."/>
            <person name="Kang S.C."/>
            <person name="Lee H."/>
            <person name="Ostrov N."/>
        </authorList>
    </citation>
    <scope>NUCLEOTIDE SEQUENCE</scope>
    <source>
        <strain evidence="5">ATCC 51242</strain>
    </source>
</reference>
<proteinExistence type="inferred from homology"/>
<dbReference type="Proteomes" id="UP000025229">
    <property type="component" value="Chromosome"/>
</dbReference>
<evidence type="ECO:0000259" key="3">
    <source>
        <dbReference type="Pfam" id="PF00884"/>
    </source>
</evidence>
<feature type="domain" description="Sulfatase N-terminal" evidence="3">
    <location>
        <begin position="5"/>
        <end position="342"/>
    </location>
</feature>
<dbReference type="Gene3D" id="3.40.720.10">
    <property type="entry name" value="Alkaline Phosphatase, subunit A"/>
    <property type="match status" value="1"/>
</dbReference>
<evidence type="ECO:0000313" key="5">
    <source>
        <dbReference type="EMBL" id="MDX5893334.1"/>
    </source>
</evidence>
<feature type="compositionally biased region" description="Basic and acidic residues" evidence="2">
    <location>
        <begin position="481"/>
        <end position="496"/>
    </location>
</feature>
<dbReference type="HOGENOM" id="CLU_006332_14_0_11"/>
<dbReference type="SUPFAM" id="SSF53649">
    <property type="entry name" value="Alkaline phosphatase-like"/>
    <property type="match status" value="1"/>
</dbReference>
<evidence type="ECO:0000256" key="1">
    <source>
        <dbReference type="ARBA" id="ARBA00008779"/>
    </source>
</evidence>
<dbReference type="InterPro" id="IPR050738">
    <property type="entry name" value="Sulfatase"/>
</dbReference>
<gene>
    <name evidence="4" type="ORF">RradSPS_0637</name>
    <name evidence="5" type="ORF">SIL72_04750</name>
</gene>
<sequence>MVTRPNILLVVADTFRRDHLGFYGNPWIKTPHLDEFARSSVVFERHTVGSFPTMPARADILTGTLSCTHMGWEPLPKHLPTLPGLLSRAGYTTMGVVDTPFFVRNGFGYDRGFDDFLWVRGQGDDTRPHERADARSTWRSEEDRMVARTMTEAERWLERHYEERFFLYVDTWDPHEPWDAPQHYTKRYRAGYAGEQLYPCYGKYREAGLTEEDVALAHDTYCGEVTMVDLWVGRLLDKLDALGLRDETVVVFTSDHGFYFGEHGYFGKAEWVHDALAVVGDGAQLPEWLPDSWLLTVGWSPLYRALTSLPLVVRAPGVEPGRRAAMTSAPDLAPTLLELAGVEVPDSMRGESFAEALEGEREEHRPFVVSSWPLYFAEGEVTLAVDSRPRRIQSYMPITVTTPERTLILGGPEDEPELYDPVRDPEERTNLWRVERCEGLALARRALSFLEEQGTPERHLKPRRLALERFAAEDGLSFAKKPGDKDAGGWTDKEAG</sequence>
<keyword evidence="6" id="KW-1185">Reference proteome</keyword>
<evidence type="ECO:0000313" key="4">
    <source>
        <dbReference type="EMBL" id="AHY45920.1"/>
    </source>
</evidence>
<dbReference type="CDD" id="cd16148">
    <property type="entry name" value="sulfatase_like"/>
    <property type="match status" value="1"/>
</dbReference>
<dbReference type="GO" id="GO:0004065">
    <property type="term" value="F:arylsulfatase activity"/>
    <property type="evidence" value="ECO:0007669"/>
    <property type="project" value="TreeGrafter"/>
</dbReference>
<dbReference type="EMBL" id="JAWXXX010000001">
    <property type="protein sequence ID" value="MDX5893334.1"/>
    <property type="molecule type" value="Genomic_DNA"/>
</dbReference>
<dbReference type="eggNOG" id="COG3119">
    <property type="taxonomic scope" value="Bacteria"/>
</dbReference>
<dbReference type="KEGG" id="rrd:RradSPS_0637"/>
<dbReference type="Proteomes" id="UP001281130">
    <property type="component" value="Unassembled WGS sequence"/>
</dbReference>
<reference evidence="4 6" key="1">
    <citation type="submission" date="2014-03" db="EMBL/GenBank/DDBJ databases">
        <title>Complete genome sequence of the Radio-Resistant Rubrobacter radiotolerans RSPS-4.</title>
        <authorList>
            <person name="Egas C.C."/>
            <person name="Barroso C.C."/>
            <person name="Froufe H.J.C."/>
            <person name="Pacheco J.J."/>
            <person name="Albuquerque L.L."/>
            <person name="da Costa M.M.S."/>
        </authorList>
    </citation>
    <scope>NUCLEOTIDE SEQUENCE [LARGE SCALE GENOMIC DNA]</scope>
    <source>
        <strain evidence="4 6">RSPS-4</strain>
    </source>
</reference>
<evidence type="ECO:0000313" key="6">
    <source>
        <dbReference type="Proteomes" id="UP000025229"/>
    </source>
</evidence>
<organism evidence="4 6">
    <name type="scientific">Rubrobacter radiotolerans</name>
    <name type="common">Arthrobacter radiotolerans</name>
    <dbReference type="NCBI Taxonomy" id="42256"/>
    <lineage>
        <taxon>Bacteria</taxon>
        <taxon>Bacillati</taxon>
        <taxon>Actinomycetota</taxon>
        <taxon>Rubrobacteria</taxon>
        <taxon>Rubrobacterales</taxon>
        <taxon>Rubrobacteraceae</taxon>
        <taxon>Rubrobacter</taxon>
    </lineage>
</organism>
<dbReference type="PANTHER" id="PTHR42693">
    <property type="entry name" value="ARYLSULFATASE FAMILY MEMBER"/>
    <property type="match status" value="1"/>
</dbReference>
<evidence type="ECO:0000256" key="2">
    <source>
        <dbReference type="SAM" id="MobiDB-lite"/>
    </source>
</evidence>
<feature type="region of interest" description="Disordered" evidence="2">
    <location>
        <begin position="477"/>
        <end position="496"/>
    </location>
</feature>
<dbReference type="InterPro" id="IPR000917">
    <property type="entry name" value="Sulfatase_N"/>
</dbReference>
<dbReference type="RefSeq" id="WP_038680665.1">
    <property type="nucleotide sequence ID" value="NZ_CP007514.1"/>
</dbReference>
<dbReference type="OrthoDB" id="9777306at2"/>
<accession>A0A023X1M7</accession>
<protein>
    <submittedName>
        <fullName evidence="4 5">Sulfatase</fullName>
    </submittedName>
</protein>
<name>A0A023X1M7_RUBRA</name>
<dbReference type="InterPro" id="IPR017850">
    <property type="entry name" value="Alkaline_phosphatase_core_sf"/>
</dbReference>
<dbReference type="PANTHER" id="PTHR42693:SF33">
    <property type="entry name" value="ARYLSULFATASE"/>
    <property type="match status" value="1"/>
</dbReference>
<dbReference type="STRING" id="42256.RradSPS_0637"/>